<dbReference type="Proteomes" id="UP000225706">
    <property type="component" value="Unassembled WGS sequence"/>
</dbReference>
<dbReference type="AlphaFoldDB" id="A0A2B4SEF1"/>
<accession>A0A2B4SEF1</accession>
<dbReference type="PANTHER" id="PTHR15261:SF4">
    <property type="entry name" value="THROMBOSPONDIN-TYPE LAMININ G DOMAIN AND EAR REPEAT-CONTAINING PROTEIN"/>
    <property type="match status" value="1"/>
</dbReference>
<dbReference type="OrthoDB" id="408373at2759"/>
<organism evidence="5 6">
    <name type="scientific">Stylophora pistillata</name>
    <name type="common">Smooth cauliflower coral</name>
    <dbReference type="NCBI Taxonomy" id="50429"/>
    <lineage>
        <taxon>Eukaryota</taxon>
        <taxon>Metazoa</taxon>
        <taxon>Cnidaria</taxon>
        <taxon>Anthozoa</taxon>
        <taxon>Hexacorallia</taxon>
        <taxon>Scleractinia</taxon>
        <taxon>Astrocoeniina</taxon>
        <taxon>Pocilloporidae</taxon>
        <taxon>Stylophora</taxon>
    </lineage>
</organism>
<feature type="compositionally biased region" description="Low complexity" evidence="3">
    <location>
        <begin position="62"/>
        <end position="96"/>
    </location>
</feature>
<dbReference type="PROSITE" id="PS50912">
    <property type="entry name" value="EAR"/>
    <property type="match status" value="6"/>
</dbReference>
<name>A0A2B4SEF1_STYPI</name>
<dbReference type="GO" id="GO:0007165">
    <property type="term" value="P:signal transduction"/>
    <property type="evidence" value="ECO:0007669"/>
    <property type="project" value="TreeGrafter"/>
</dbReference>
<gene>
    <name evidence="5" type="primary">TSPEAR</name>
    <name evidence="5" type="ORF">AWC38_SpisGene8392</name>
</gene>
<keyword evidence="2" id="KW-0677">Repeat</keyword>
<sequence length="497" mass="56085">MARVLTHFLPIVFVLALSLVSTVVAKRQCPKACRTYIAGEVEAKISKAVRNVEKGKRGPRGRQGVQGPIGPQGSPGPRGERGPMGPQGPRGEQGPQISLPICEPGEYVTSDGKQLKCVKFGEEVCRAVSKCEGTSGYQSTTPTISTTPTPTQPPVKVNVTMTKFMKKYMIQTLYMDAWDLGTFYIGEQLFLGVSQLGGKSFVIYKWDNDHSDKSLEQDSSYSPFRSFQILKVPFSRKWQHFVIGEDVYFAVASNSRSHDSPIFKWNGDMFVPFQALPTVKAFDVEPFKIGQDTYLALANYYGRGSQIYKWDGERFVKFQDIAAVGADVEHFEMDGTAYLAVTGPFSRGAYALIYKWSGSRFEEFYRLPTGERAYGVKALSVDGNQFLAVARWRAQTSLIFRWNETHFDLFQEVPSRRARDWISITSPFMSREKTYLAIVSSDQDPSIYAWDRYYTNKFVKVQDIPSERTRDMVFFNMGESVYLSVASHRSTDIYQGS</sequence>
<feature type="chain" id="PRO_5013129383" evidence="4">
    <location>
        <begin position="26"/>
        <end position="497"/>
    </location>
</feature>
<feature type="region of interest" description="Disordered" evidence="3">
    <location>
        <begin position="51"/>
        <end position="96"/>
    </location>
</feature>
<evidence type="ECO:0000256" key="1">
    <source>
        <dbReference type="ARBA" id="ARBA00022729"/>
    </source>
</evidence>
<evidence type="ECO:0000256" key="3">
    <source>
        <dbReference type="SAM" id="MobiDB-lite"/>
    </source>
</evidence>
<keyword evidence="6" id="KW-1185">Reference proteome</keyword>
<dbReference type="SUPFAM" id="SSF82171">
    <property type="entry name" value="DPP6 N-terminal domain-like"/>
    <property type="match status" value="1"/>
</dbReference>
<dbReference type="InterPro" id="IPR005492">
    <property type="entry name" value="EPTP"/>
</dbReference>
<dbReference type="InterPro" id="IPR009039">
    <property type="entry name" value="EAR"/>
</dbReference>
<evidence type="ECO:0000256" key="4">
    <source>
        <dbReference type="SAM" id="SignalP"/>
    </source>
</evidence>
<evidence type="ECO:0000256" key="2">
    <source>
        <dbReference type="ARBA" id="ARBA00022737"/>
    </source>
</evidence>
<evidence type="ECO:0000313" key="6">
    <source>
        <dbReference type="Proteomes" id="UP000225706"/>
    </source>
</evidence>
<feature type="signal peptide" evidence="4">
    <location>
        <begin position="1"/>
        <end position="25"/>
    </location>
</feature>
<dbReference type="Gene3D" id="1.20.5.320">
    <property type="entry name" value="6-Phosphogluconate Dehydrogenase, domain 3"/>
    <property type="match status" value="1"/>
</dbReference>
<comment type="caution">
    <text evidence="5">The sequence shown here is derived from an EMBL/GenBank/DDBJ whole genome shotgun (WGS) entry which is preliminary data.</text>
</comment>
<reference evidence="6" key="1">
    <citation type="journal article" date="2017" name="bioRxiv">
        <title>Comparative analysis of the genomes of Stylophora pistillata and Acropora digitifera provides evidence for extensive differences between species of corals.</title>
        <authorList>
            <person name="Voolstra C.R."/>
            <person name="Li Y."/>
            <person name="Liew Y.J."/>
            <person name="Baumgarten S."/>
            <person name="Zoccola D."/>
            <person name="Flot J.-F."/>
            <person name="Tambutte S."/>
            <person name="Allemand D."/>
            <person name="Aranda M."/>
        </authorList>
    </citation>
    <scope>NUCLEOTIDE SEQUENCE [LARGE SCALE GENOMIC DNA]</scope>
</reference>
<dbReference type="InterPro" id="IPR008160">
    <property type="entry name" value="Collagen"/>
</dbReference>
<dbReference type="Pfam" id="PF01391">
    <property type="entry name" value="Collagen"/>
    <property type="match status" value="1"/>
</dbReference>
<proteinExistence type="predicted"/>
<dbReference type="STRING" id="50429.A0A2B4SEF1"/>
<dbReference type="Pfam" id="PF03736">
    <property type="entry name" value="EPTP"/>
    <property type="match status" value="4"/>
</dbReference>
<dbReference type="EMBL" id="LSMT01000115">
    <property type="protein sequence ID" value="PFX26937.1"/>
    <property type="molecule type" value="Genomic_DNA"/>
</dbReference>
<keyword evidence="1 4" id="KW-0732">Signal</keyword>
<dbReference type="PANTHER" id="PTHR15261">
    <property type="entry name" value="THROMBOSPONDIN-TYPE LAMININ G DOMAIN AND EAR REPEAT-CONTAINING"/>
    <property type="match status" value="1"/>
</dbReference>
<evidence type="ECO:0000313" key="5">
    <source>
        <dbReference type="EMBL" id="PFX26937.1"/>
    </source>
</evidence>
<protein>
    <submittedName>
        <fullName evidence="5">Thrombospondin-type laminin G domain and EAR repeat-containing protein</fullName>
    </submittedName>
</protein>